<keyword evidence="2" id="KW-1185">Reference proteome</keyword>
<sequence length="81" mass="9033">TILTSFNLTFTTADSAANTNIRESTPNEDIQFELIRDKQTDLQIAFQRGAGNKRFIKDLIKKTSLKISLTTEPSAFLPSAK</sequence>
<name>A0AAV4SUG7_CAEEX</name>
<evidence type="ECO:0000313" key="1">
    <source>
        <dbReference type="EMBL" id="GIY36125.1"/>
    </source>
</evidence>
<dbReference type="Proteomes" id="UP001054945">
    <property type="component" value="Unassembled WGS sequence"/>
</dbReference>
<evidence type="ECO:0000313" key="2">
    <source>
        <dbReference type="Proteomes" id="UP001054945"/>
    </source>
</evidence>
<proteinExistence type="predicted"/>
<comment type="caution">
    <text evidence="1">The sequence shown here is derived from an EMBL/GenBank/DDBJ whole genome shotgun (WGS) entry which is preliminary data.</text>
</comment>
<feature type="non-terminal residue" evidence="1">
    <location>
        <position position="1"/>
    </location>
</feature>
<organism evidence="1 2">
    <name type="scientific">Caerostris extrusa</name>
    <name type="common">Bark spider</name>
    <name type="synonym">Caerostris bankana</name>
    <dbReference type="NCBI Taxonomy" id="172846"/>
    <lineage>
        <taxon>Eukaryota</taxon>
        <taxon>Metazoa</taxon>
        <taxon>Ecdysozoa</taxon>
        <taxon>Arthropoda</taxon>
        <taxon>Chelicerata</taxon>
        <taxon>Arachnida</taxon>
        <taxon>Araneae</taxon>
        <taxon>Araneomorphae</taxon>
        <taxon>Entelegynae</taxon>
        <taxon>Araneoidea</taxon>
        <taxon>Araneidae</taxon>
        <taxon>Caerostris</taxon>
    </lineage>
</organism>
<gene>
    <name evidence="1" type="ORF">CEXT_726181</name>
</gene>
<reference evidence="1 2" key="1">
    <citation type="submission" date="2021-06" db="EMBL/GenBank/DDBJ databases">
        <title>Caerostris extrusa draft genome.</title>
        <authorList>
            <person name="Kono N."/>
            <person name="Arakawa K."/>
        </authorList>
    </citation>
    <scope>NUCLEOTIDE SEQUENCE [LARGE SCALE GENOMIC DNA]</scope>
</reference>
<dbReference type="AlphaFoldDB" id="A0AAV4SUG7"/>
<dbReference type="EMBL" id="BPLR01010013">
    <property type="protein sequence ID" value="GIY36125.1"/>
    <property type="molecule type" value="Genomic_DNA"/>
</dbReference>
<accession>A0AAV4SUG7</accession>
<protein>
    <submittedName>
        <fullName evidence="1">Uncharacterized protein</fullName>
    </submittedName>
</protein>